<evidence type="ECO:0000313" key="2">
    <source>
        <dbReference type="EMBL" id="OAD21093.1"/>
    </source>
</evidence>
<protein>
    <submittedName>
        <fullName evidence="2">Pyoverdine sidechain peptide synthetase III,L-Thr-L-Ser component</fullName>
    </submittedName>
</protein>
<dbReference type="EMBL" id="LUTY01001875">
    <property type="protein sequence ID" value="OAD21093.1"/>
    <property type="molecule type" value="Genomic_DNA"/>
</dbReference>
<dbReference type="PANTHER" id="PTHR45398">
    <property type="match status" value="1"/>
</dbReference>
<dbReference type="Gene3D" id="3.30.559.30">
    <property type="entry name" value="Nonribosomal peptide synthetase, condensation domain"/>
    <property type="match status" value="1"/>
</dbReference>
<dbReference type="Proteomes" id="UP000076962">
    <property type="component" value="Unassembled WGS sequence"/>
</dbReference>
<dbReference type="InterPro" id="IPR023213">
    <property type="entry name" value="CAT-like_dom_sf"/>
</dbReference>
<dbReference type="GO" id="GO:0003824">
    <property type="term" value="F:catalytic activity"/>
    <property type="evidence" value="ECO:0007669"/>
    <property type="project" value="InterPro"/>
</dbReference>
<proteinExistence type="predicted"/>
<comment type="caution">
    <text evidence="2">The sequence shown here is derived from an EMBL/GenBank/DDBJ whole genome shotgun (WGS) entry which is preliminary data.</text>
</comment>
<keyword evidence="3" id="KW-1185">Reference proteome</keyword>
<accession>A0A176RZ65</accession>
<organism evidence="2 3">
    <name type="scientific">Candidatus Thiomargarita nelsonii</name>
    <dbReference type="NCBI Taxonomy" id="1003181"/>
    <lineage>
        <taxon>Bacteria</taxon>
        <taxon>Pseudomonadati</taxon>
        <taxon>Pseudomonadota</taxon>
        <taxon>Gammaproteobacteria</taxon>
        <taxon>Thiotrichales</taxon>
        <taxon>Thiotrichaceae</taxon>
        <taxon>Thiomargarita</taxon>
    </lineage>
</organism>
<name>A0A176RZ65_9GAMM</name>
<feature type="non-terminal residue" evidence="2">
    <location>
        <position position="216"/>
    </location>
</feature>
<evidence type="ECO:0000259" key="1">
    <source>
        <dbReference type="Pfam" id="PF00668"/>
    </source>
</evidence>
<dbReference type="Gene3D" id="3.30.559.10">
    <property type="entry name" value="Chloramphenicol acetyltransferase-like domain"/>
    <property type="match status" value="1"/>
</dbReference>
<gene>
    <name evidence="2" type="ORF">THIOM_003153</name>
</gene>
<sequence length="216" mass="25225">MDASAWNEGELNKQVTEAYKCPFDFEQGPLLRVNLFTCSEQDYILLLVIHHIVCDGWSLWLLMDELRVLYQAEMVNRKVFLPYLNRQYTDYLQWQTEKLVSEEERLWGYWREQLAGELPVINLPTFRLRPPVLTYRGASYAFKLTKELTQRLKELARTEEATLYMILLAAFYVLLHRYSGQKDILVGSPTAGRDKTEFAGVVGYFVNPVVLRADIS</sequence>
<dbReference type="Pfam" id="PF00668">
    <property type="entry name" value="Condensation"/>
    <property type="match status" value="1"/>
</dbReference>
<dbReference type="InterPro" id="IPR001242">
    <property type="entry name" value="Condensation_dom"/>
</dbReference>
<feature type="domain" description="Condensation" evidence="1">
    <location>
        <begin position="9"/>
        <end position="215"/>
    </location>
</feature>
<dbReference type="AlphaFoldDB" id="A0A176RZ65"/>
<dbReference type="PANTHER" id="PTHR45398:SF1">
    <property type="entry name" value="ENZYME, PUTATIVE (JCVI)-RELATED"/>
    <property type="match status" value="1"/>
</dbReference>
<reference evidence="2 3" key="1">
    <citation type="submission" date="2016-05" db="EMBL/GenBank/DDBJ databases">
        <title>Single-cell genome of chain-forming Candidatus Thiomargarita nelsonii and comparison to other large sulfur-oxidizing bacteria.</title>
        <authorList>
            <person name="Winkel M."/>
            <person name="Salman V."/>
            <person name="Woyke T."/>
            <person name="Schulz-Vogt H."/>
            <person name="Richter M."/>
            <person name="Flood B."/>
            <person name="Bailey J."/>
            <person name="Amann R."/>
            <person name="Mussmann M."/>
        </authorList>
    </citation>
    <scope>NUCLEOTIDE SEQUENCE [LARGE SCALE GENOMIC DNA]</scope>
    <source>
        <strain evidence="2 3">THI036</strain>
    </source>
</reference>
<dbReference type="CDD" id="cd19531">
    <property type="entry name" value="LCL_NRPS-like"/>
    <property type="match status" value="1"/>
</dbReference>
<evidence type="ECO:0000313" key="3">
    <source>
        <dbReference type="Proteomes" id="UP000076962"/>
    </source>
</evidence>
<dbReference type="SUPFAM" id="SSF52777">
    <property type="entry name" value="CoA-dependent acyltransferases"/>
    <property type="match status" value="2"/>
</dbReference>